<proteinExistence type="predicted"/>
<comment type="caution">
    <text evidence="1">The sequence shown here is derived from an EMBL/GenBank/DDBJ whole genome shotgun (WGS) entry which is preliminary data.</text>
</comment>
<protein>
    <submittedName>
        <fullName evidence="1">Uncharacterized protein</fullName>
    </submittedName>
</protein>
<name>A0ABV4D394_9LACT</name>
<dbReference type="EMBL" id="JBCLSH010000025">
    <property type="protein sequence ID" value="MEY8444002.1"/>
    <property type="molecule type" value="Genomic_DNA"/>
</dbReference>
<dbReference type="Proteomes" id="UP001565283">
    <property type="component" value="Unassembled WGS sequence"/>
</dbReference>
<evidence type="ECO:0000313" key="2">
    <source>
        <dbReference type="Proteomes" id="UP001565283"/>
    </source>
</evidence>
<sequence>MNQKKLILKISLSILTVFFLTAGIFSSLNFQNSVETKTIQGEVTQVTPTNIIFKDERSSLYIIPKGKEDYIKVRDEIVILYVGEIQEVSPAIIKNIVKIERK</sequence>
<reference evidence="1 2" key="1">
    <citation type="submission" date="2024-03" db="EMBL/GenBank/DDBJ databases">
        <title>Mouse gut bacterial collection (mGBC) of GemPharmatech.</title>
        <authorList>
            <person name="He Y."/>
            <person name="Dong L."/>
            <person name="Wu D."/>
            <person name="Gao X."/>
            <person name="Lin Z."/>
        </authorList>
    </citation>
    <scope>NUCLEOTIDE SEQUENCE [LARGE SCALE GENOMIC DNA]</scope>
    <source>
        <strain evidence="1 2">61-15</strain>
    </source>
</reference>
<accession>A0ABV4D394</accession>
<organism evidence="1 2">
    <name type="scientific">Lactococcus ileimucosae</name>
    <dbReference type="NCBI Taxonomy" id="2941329"/>
    <lineage>
        <taxon>Bacteria</taxon>
        <taxon>Bacillati</taxon>
        <taxon>Bacillota</taxon>
        <taxon>Bacilli</taxon>
        <taxon>Lactobacillales</taxon>
        <taxon>Streptococcaceae</taxon>
        <taxon>Lactococcus</taxon>
    </lineage>
</organism>
<keyword evidence="2" id="KW-1185">Reference proteome</keyword>
<gene>
    <name evidence="1" type="ORF">AALA52_07090</name>
</gene>
<evidence type="ECO:0000313" key="1">
    <source>
        <dbReference type="EMBL" id="MEY8444002.1"/>
    </source>
</evidence>
<dbReference type="RefSeq" id="WP_369948515.1">
    <property type="nucleotide sequence ID" value="NZ_JBCLSH010000025.1"/>
</dbReference>